<dbReference type="AlphaFoldDB" id="A0A383VG15"/>
<feature type="domain" description="RSE1/DDB1/CPSF1 second beta-propeller" evidence="7">
    <location>
        <begin position="466"/>
        <end position="781"/>
    </location>
</feature>
<evidence type="ECO:0000313" key="8">
    <source>
        <dbReference type="EMBL" id="SZX63614.1"/>
    </source>
</evidence>
<evidence type="ECO:0000256" key="1">
    <source>
        <dbReference type="ARBA" id="ARBA00004123"/>
    </source>
</evidence>
<accession>A0A383VG15</accession>
<name>A0A383VG15_TETOB</name>
<keyword evidence="9" id="KW-1185">Reference proteome</keyword>
<evidence type="ECO:0000256" key="4">
    <source>
        <dbReference type="ARBA" id="ARBA00023242"/>
    </source>
</evidence>
<dbReference type="Proteomes" id="UP000256970">
    <property type="component" value="Unassembled WGS sequence"/>
</dbReference>
<comment type="similarity">
    <text evidence="2">Belongs to the DDB1 family.</text>
</comment>
<dbReference type="InterPro" id="IPR058543">
    <property type="entry name" value="Beta-prop_RSE1/DDB1/CPSF1_2nd"/>
</dbReference>
<protein>
    <recommendedName>
        <fullName evidence="3">DNA damage-binding protein 1</fullName>
    </recommendedName>
</protein>
<dbReference type="GO" id="GO:0003676">
    <property type="term" value="F:nucleic acid binding"/>
    <property type="evidence" value="ECO:0007669"/>
    <property type="project" value="InterPro"/>
</dbReference>
<dbReference type="InterPro" id="IPR050358">
    <property type="entry name" value="RSE1/DDB1/CFT1"/>
</dbReference>
<dbReference type="Gene3D" id="1.10.150.910">
    <property type="match status" value="1"/>
</dbReference>
<feature type="domain" description="RSE1/DDB1/CPSF1 first beta-propeller" evidence="6">
    <location>
        <begin position="27"/>
        <end position="368"/>
    </location>
</feature>
<dbReference type="InterPro" id="IPR011047">
    <property type="entry name" value="Quinoprotein_ADH-like_sf"/>
</dbReference>
<gene>
    <name evidence="8" type="ORF">BQ4739_LOCUS4170</name>
</gene>
<evidence type="ECO:0000259" key="7">
    <source>
        <dbReference type="Pfam" id="PF23726"/>
    </source>
</evidence>
<dbReference type="SUPFAM" id="SSF50998">
    <property type="entry name" value="Quinoprotein alcohol dehydrogenase-like"/>
    <property type="match status" value="1"/>
</dbReference>
<dbReference type="Pfam" id="PF03178">
    <property type="entry name" value="CPSF_A"/>
    <property type="match status" value="1"/>
</dbReference>
<dbReference type="Pfam" id="PF10433">
    <property type="entry name" value="Beta-prop_RSE1_1st"/>
    <property type="match status" value="1"/>
</dbReference>
<evidence type="ECO:0000259" key="6">
    <source>
        <dbReference type="Pfam" id="PF10433"/>
    </source>
</evidence>
<reference evidence="8 9" key="1">
    <citation type="submission" date="2016-10" db="EMBL/GenBank/DDBJ databases">
        <authorList>
            <person name="Cai Z."/>
        </authorList>
    </citation>
    <scope>NUCLEOTIDE SEQUENCE [LARGE SCALE GENOMIC DNA]</scope>
</reference>
<organism evidence="8 9">
    <name type="scientific">Tetradesmus obliquus</name>
    <name type="common">Green alga</name>
    <name type="synonym">Acutodesmus obliquus</name>
    <dbReference type="NCBI Taxonomy" id="3088"/>
    <lineage>
        <taxon>Eukaryota</taxon>
        <taxon>Viridiplantae</taxon>
        <taxon>Chlorophyta</taxon>
        <taxon>core chlorophytes</taxon>
        <taxon>Chlorophyceae</taxon>
        <taxon>CS clade</taxon>
        <taxon>Sphaeropleales</taxon>
        <taxon>Scenedesmaceae</taxon>
        <taxon>Tetradesmus</taxon>
    </lineage>
</organism>
<dbReference type="Pfam" id="PF23726">
    <property type="entry name" value="Beta-prop_RSE1_2nd"/>
    <property type="match status" value="1"/>
</dbReference>
<dbReference type="InterPro" id="IPR018846">
    <property type="entry name" value="Beta-prop_RSE1/DDB1/CPSF1_1st"/>
</dbReference>
<evidence type="ECO:0000259" key="5">
    <source>
        <dbReference type="Pfam" id="PF03178"/>
    </source>
</evidence>
<proteinExistence type="inferred from homology"/>
<dbReference type="PANTHER" id="PTHR10644">
    <property type="entry name" value="DNA REPAIR/RNA PROCESSING CPSF FAMILY"/>
    <property type="match status" value="1"/>
</dbReference>
<dbReference type="EMBL" id="FNXT01000334">
    <property type="protein sequence ID" value="SZX63614.1"/>
    <property type="molecule type" value="Genomic_DNA"/>
</dbReference>
<evidence type="ECO:0000256" key="2">
    <source>
        <dbReference type="ARBA" id="ARBA00007453"/>
    </source>
</evidence>
<evidence type="ECO:0000256" key="3">
    <source>
        <dbReference type="ARBA" id="ARBA00014577"/>
    </source>
</evidence>
<dbReference type="InterPro" id="IPR004871">
    <property type="entry name" value="RSE1/DDB1/CPSF1_C"/>
</dbReference>
<sequence>MESMVTDVGPQGCLFNYHVTAHKPTAVRLCAVGSFTSPNETNLIIGRSTHLDIQVLTPEGLKAVQTVPLYGVLSALKLFRPKNATKDLLLLLTEHYKFAVLEWVAAGPSGQPELVTRATCDVKDAIGRPVEAGQLAAVDPECRAIALHLYEGQLKVLQMEEGPSLQMAPETFNLRLEELAVIDMAFLAASSSGSGAGSSAAAAAAAVNPVLALLYEDNKHARHVKTYTLNLKTRELEDGPWSQANVDAGSSRIIPVPQPLGGAIVLGESVLSYFNTQHATRSTQIKPNTSIQSWAAVDADGSRYLLSDHAGGLHLLVLAHADNRVAGLKVQTLGRTTSTHCMAYLDSGYVFLGSKGGDSQLIKLHAEPLPTAGAGAPAGPIPSLAADDDAAAAAAAGSGSAAAAAAAAGGDEGPNHVEVVDSWPSLAPIVDFVVMDLERQGQGQMVTCSGVFQDGSLRVVRNGIGIHEAAAMELPGIKGVWSLRASWMDAFDSHLVLSFVGETRLLAISEEDVLDEASIPGFDGDSQTLLAATTLHDQLLQVTSSAVRLISASSGQLLTQWSPAAAAANAGSSSITLAAASPCQVLVASGGGKVWLLEVTEGGQLQEVGAVVMDAEVACLDITPVGPDNTRAGLAAVGSWSMQVALLSLPDLKPVVTEDLGSEVIPRSVALAEFEGQAYVLCGLGDGQLHNWRWEPESSSLSDHRKVVLGTKPILLSAFSSGGQRHIFAASDRPTIIYSNNRKLLYSNLNENEVAFLASFSTASFPDSLALVKEASLSLGTIDGIQKLHIRTVPLGEQPRRIAHQPGSRSLGVVTISTPAGANPSDIGRSYLRVFSDSSFDLLASYQLGPQEIPTAITSMAFGSSSSSTAAAAAADKAEGAAAVAGGGGSSSEESPSYYIVGTAVIKPNEVEPSKGHILLLHYAPGSNSLTLVEQMEVHGAVYNLCEFQGKLLATVNNKVHLFKWAAAAAGRHELVSDCSPIGVQVLCLFLAVRGDFVVVGDLMNSITLLVYKAAEGALEVRARDQESKWLTALALMDDDTYLAADNSSNMVVVRKNPDAATDEERARLEVVGRFHCGEFVNRLRPGSLVMRLPDSELGAVPSLLYGGVNGSVGLVASLPREWFEMLATLQEGLKKVVRGVGGLDHDSWRRFKDERRSEPASGFIDGDLVEAFADLPPGKGRELVAGLWPGGEFSYEEAFADLPPGKGRELVAGLWPGGEFSYEEVSRRVEELQRLH</sequence>
<feature type="domain" description="RSE1/DDB1/CPSF1 C-terminal" evidence="5">
    <location>
        <begin position="830"/>
        <end position="1175"/>
    </location>
</feature>
<dbReference type="Gene3D" id="2.130.10.10">
    <property type="entry name" value="YVTN repeat-like/Quinoprotein amine dehydrogenase"/>
    <property type="match status" value="3"/>
</dbReference>
<keyword evidence="4" id="KW-0539">Nucleus</keyword>
<dbReference type="InterPro" id="IPR015943">
    <property type="entry name" value="WD40/YVTN_repeat-like_dom_sf"/>
</dbReference>
<evidence type="ECO:0000313" key="9">
    <source>
        <dbReference type="Proteomes" id="UP000256970"/>
    </source>
</evidence>
<dbReference type="GO" id="GO:0005634">
    <property type="term" value="C:nucleus"/>
    <property type="evidence" value="ECO:0007669"/>
    <property type="project" value="UniProtKB-SubCell"/>
</dbReference>
<comment type="subcellular location">
    <subcellularLocation>
        <location evidence="1">Nucleus</location>
    </subcellularLocation>
</comment>